<evidence type="ECO:0000256" key="1">
    <source>
        <dbReference type="SAM" id="MobiDB-lite"/>
    </source>
</evidence>
<organism evidence="2 3">
    <name type="scientific">Stylosanthes scabra</name>
    <dbReference type="NCBI Taxonomy" id="79078"/>
    <lineage>
        <taxon>Eukaryota</taxon>
        <taxon>Viridiplantae</taxon>
        <taxon>Streptophyta</taxon>
        <taxon>Embryophyta</taxon>
        <taxon>Tracheophyta</taxon>
        <taxon>Spermatophyta</taxon>
        <taxon>Magnoliopsida</taxon>
        <taxon>eudicotyledons</taxon>
        <taxon>Gunneridae</taxon>
        <taxon>Pentapetalae</taxon>
        <taxon>rosids</taxon>
        <taxon>fabids</taxon>
        <taxon>Fabales</taxon>
        <taxon>Fabaceae</taxon>
        <taxon>Papilionoideae</taxon>
        <taxon>50 kb inversion clade</taxon>
        <taxon>dalbergioids sensu lato</taxon>
        <taxon>Dalbergieae</taxon>
        <taxon>Pterocarpus clade</taxon>
        <taxon>Stylosanthes</taxon>
    </lineage>
</organism>
<dbReference type="EMBL" id="JASCZI010181997">
    <property type="protein sequence ID" value="MED6186692.1"/>
    <property type="molecule type" value="Genomic_DNA"/>
</dbReference>
<protein>
    <submittedName>
        <fullName evidence="2">Uncharacterized protein</fullName>
    </submittedName>
</protein>
<comment type="caution">
    <text evidence="2">The sequence shown here is derived from an EMBL/GenBank/DDBJ whole genome shotgun (WGS) entry which is preliminary data.</text>
</comment>
<reference evidence="2 3" key="1">
    <citation type="journal article" date="2023" name="Plants (Basel)">
        <title>Bridging the Gap: Combining Genomics and Transcriptomics Approaches to Understand Stylosanthes scabra, an Orphan Legume from the Brazilian Caatinga.</title>
        <authorList>
            <person name="Ferreira-Neto J.R.C."/>
            <person name="da Silva M.D."/>
            <person name="Binneck E."/>
            <person name="de Melo N.F."/>
            <person name="da Silva R.H."/>
            <person name="de Melo A.L.T.M."/>
            <person name="Pandolfi V."/>
            <person name="Bustamante F.O."/>
            <person name="Brasileiro-Vidal A.C."/>
            <person name="Benko-Iseppon A.M."/>
        </authorList>
    </citation>
    <scope>NUCLEOTIDE SEQUENCE [LARGE SCALE GENOMIC DNA]</scope>
    <source>
        <tissue evidence="2">Leaves</tissue>
    </source>
</reference>
<sequence>MEALGYIKMMMGTIDALRVFIGGRIEPHSSPSPPKQRGTLASKLITYSSRRQGPPPSHRLDLQCLFVTQGAPPTAISTASSPQLASLPASAPTTATPPSASPTASATESPPAPPTSPSEAPGSASVPTSAGGPSVGVPPVDATGSSPPKNGAPLRTVSLAGFVVGAAVTMLPICLQQLLSEVQT</sequence>
<name>A0ABU6WLF4_9FABA</name>
<accession>A0ABU6WLF4</accession>
<evidence type="ECO:0000313" key="3">
    <source>
        <dbReference type="Proteomes" id="UP001341840"/>
    </source>
</evidence>
<proteinExistence type="predicted"/>
<evidence type="ECO:0000313" key="2">
    <source>
        <dbReference type="EMBL" id="MED6186692.1"/>
    </source>
</evidence>
<keyword evidence="3" id="KW-1185">Reference proteome</keyword>
<dbReference type="Proteomes" id="UP001341840">
    <property type="component" value="Unassembled WGS sequence"/>
</dbReference>
<gene>
    <name evidence="2" type="ORF">PIB30_069185</name>
</gene>
<feature type="region of interest" description="Disordered" evidence="1">
    <location>
        <begin position="75"/>
        <end position="152"/>
    </location>
</feature>
<feature type="compositionally biased region" description="Low complexity" evidence="1">
    <location>
        <begin position="77"/>
        <end position="109"/>
    </location>
</feature>